<dbReference type="PROSITE" id="PS51724">
    <property type="entry name" value="SPOR"/>
    <property type="match status" value="1"/>
</dbReference>
<dbReference type="Gene3D" id="3.30.70.1070">
    <property type="entry name" value="Sporulation related repeat"/>
    <property type="match status" value="1"/>
</dbReference>
<proteinExistence type="predicted"/>
<dbReference type="SUPFAM" id="SSF110997">
    <property type="entry name" value="Sporulation related repeat"/>
    <property type="match status" value="1"/>
</dbReference>
<accession>A0A345YD90</accession>
<keyword evidence="2" id="KW-0732">Signal</keyword>
<dbReference type="AlphaFoldDB" id="A0A345YD90"/>
<protein>
    <submittedName>
        <fullName evidence="4">Sporulation protein</fullName>
    </submittedName>
</protein>
<organism evidence="4 5">
    <name type="scientific">Erythrobacter aureus</name>
    <dbReference type="NCBI Taxonomy" id="2182384"/>
    <lineage>
        <taxon>Bacteria</taxon>
        <taxon>Pseudomonadati</taxon>
        <taxon>Pseudomonadota</taxon>
        <taxon>Alphaproteobacteria</taxon>
        <taxon>Sphingomonadales</taxon>
        <taxon>Erythrobacteraceae</taxon>
        <taxon>Erythrobacter/Porphyrobacter group</taxon>
        <taxon>Erythrobacter</taxon>
    </lineage>
</organism>
<dbReference type="RefSeq" id="WP_115416078.1">
    <property type="nucleotide sequence ID" value="NZ_CP031357.1"/>
</dbReference>
<dbReference type="InterPro" id="IPR006597">
    <property type="entry name" value="Sel1-like"/>
</dbReference>
<sequence length="368" mass="38307">MPRFSKAAWKVAAALAAGLASSPAQADVKAGVDAWTRGDFASAVREWAGPAAQGDPDAQFNMAQAYRLGRGVEIDTEQAEALYAKAAAQGHIKAADNYGLLLFQRGAREEALPYISAAAMRGDPRAQYILGIAHFNGDLVAKDWRRAYALLTLANSAGLPQARGALAQMDEYVPLEDRQAAQPLAASLKAEADAARARELAAVDLALATDAPSGSAVTPPRQPPVTRPAGPPQGGRQAKGAGTAGADYTLPASRPTVIARQEEEALSREAVAVSSAPAPAEPQPVPATRVATSEGPWKVQLGAFGVPGNAERLWSQLSGRAEIAGRERMLIKSGRLTRLLAGGYASRAEANSACASLKRSGQGCLVTR</sequence>
<reference evidence="5" key="1">
    <citation type="submission" date="2018-07" db="EMBL/GenBank/DDBJ databases">
        <title>Genome sequence of Erythrobacter strain YH-07, an antagonistic bacterium isolated from Yellow Sea.</title>
        <authorList>
            <person name="Tang T."/>
            <person name="Liu Q."/>
            <person name="Sun X."/>
        </authorList>
    </citation>
    <scope>NUCLEOTIDE SEQUENCE [LARGE SCALE GENOMIC DNA]</scope>
    <source>
        <strain evidence="5">YH-07</strain>
    </source>
</reference>
<dbReference type="InterPro" id="IPR007730">
    <property type="entry name" value="SPOR-like_dom"/>
</dbReference>
<dbReference type="KEGG" id="err:DVR09_05645"/>
<feature type="chain" id="PRO_5016741235" evidence="2">
    <location>
        <begin position="27"/>
        <end position="368"/>
    </location>
</feature>
<dbReference type="Pfam" id="PF05036">
    <property type="entry name" value="SPOR"/>
    <property type="match status" value="1"/>
</dbReference>
<dbReference type="InterPro" id="IPR036680">
    <property type="entry name" value="SPOR-like_sf"/>
</dbReference>
<evidence type="ECO:0000256" key="1">
    <source>
        <dbReference type="SAM" id="MobiDB-lite"/>
    </source>
</evidence>
<dbReference type="GO" id="GO:0042834">
    <property type="term" value="F:peptidoglycan binding"/>
    <property type="evidence" value="ECO:0007669"/>
    <property type="project" value="InterPro"/>
</dbReference>
<dbReference type="Pfam" id="PF08238">
    <property type="entry name" value="Sel1"/>
    <property type="match status" value="2"/>
</dbReference>
<dbReference type="PANTHER" id="PTHR45011:SF1">
    <property type="entry name" value="DAP3-BINDING CELL DEATH ENHANCER 1"/>
    <property type="match status" value="1"/>
</dbReference>
<dbReference type="Proteomes" id="UP000254508">
    <property type="component" value="Chromosome"/>
</dbReference>
<dbReference type="SMART" id="SM00671">
    <property type="entry name" value="SEL1"/>
    <property type="match status" value="2"/>
</dbReference>
<name>A0A345YD90_9SPHN</name>
<feature type="region of interest" description="Disordered" evidence="1">
    <location>
        <begin position="273"/>
        <end position="292"/>
    </location>
</feature>
<feature type="domain" description="SPOR" evidence="3">
    <location>
        <begin position="291"/>
        <end position="368"/>
    </location>
</feature>
<dbReference type="PANTHER" id="PTHR45011">
    <property type="entry name" value="DAP3-BINDING CELL DEATH ENHANCER 1"/>
    <property type="match status" value="1"/>
</dbReference>
<evidence type="ECO:0000313" key="5">
    <source>
        <dbReference type="Proteomes" id="UP000254508"/>
    </source>
</evidence>
<evidence type="ECO:0000259" key="3">
    <source>
        <dbReference type="PROSITE" id="PS51724"/>
    </source>
</evidence>
<dbReference type="SUPFAM" id="SSF81901">
    <property type="entry name" value="HCP-like"/>
    <property type="match status" value="1"/>
</dbReference>
<dbReference type="Gene3D" id="1.25.40.10">
    <property type="entry name" value="Tetratricopeptide repeat domain"/>
    <property type="match status" value="1"/>
</dbReference>
<keyword evidence="5" id="KW-1185">Reference proteome</keyword>
<feature type="signal peptide" evidence="2">
    <location>
        <begin position="1"/>
        <end position="26"/>
    </location>
</feature>
<feature type="compositionally biased region" description="Pro residues" evidence="1">
    <location>
        <begin position="220"/>
        <end position="231"/>
    </location>
</feature>
<dbReference type="EMBL" id="CP031357">
    <property type="protein sequence ID" value="AXK41892.1"/>
    <property type="molecule type" value="Genomic_DNA"/>
</dbReference>
<feature type="region of interest" description="Disordered" evidence="1">
    <location>
        <begin position="211"/>
        <end position="250"/>
    </location>
</feature>
<evidence type="ECO:0000256" key="2">
    <source>
        <dbReference type="SAM" id="SignalP"/>
    </source>
</evidence>
<dbReference type="InterPro" id="IPR052748">
    <property type="entry name" value="ISR_Activator"/>
</dbReference>
<gene>
    <name evidence="4" type="ORF">DVR09_05645</name>
</gene>
<dbReference type="OrthoDB" id="112232at2"/>
<dbReference type="InterPro" id="IPR011990">
    <property type="entry name" value="TPR-like_helical_dom_sf"/>
</dbReference>
<evidence type="ECO:0000313" key="4">
    <source>
        <dbReference type="EMBL" id="AXK41892.1"/>
    </source>
</evidence>